<sequence length="120" mass="13600">MSTRMKLTNYRRLGSGIDTSASRTHESCSRSRFRGSLGFHLIAATARSPQACRLRIGDAAERRHGNHVSEYVAWCAFGPGIVVEMRLIKRNLDYDRGVQPKRQREMKYDVMGENKIAVGE</sequence>
<dbReference type="VEuPathDB" id="FungiDB:Z518_04224"/>
<dbReference type="AlphaFoldDB" id="A0A0D2IKK4"/>
<gene>
    <name evidence="1" type="ORF">Z518_04224</name>
</gene>
<accession>A0A0D2IKK4</accession>
<dbReference type="HOGENOM" id="CLU_2050941_0_0_1"/>
<dbReference type="Proteomes" id="UP000053617">
    <property type="component" value="Unassembled WGS sequence"/>
</dbReference>
<reference evidence="1 2" key="1">
    <citation type="submission" date="2015-01" db="EMBL/GenBank/DDBJ databases">
        <title>The Genome Sequence of Rhinocladiella mackenzie CBS 650.93.</title>
        <authorList>
            <consortium name="The Broad Institute Genomics Platform"/>
            <person name="Cuomo C."/>
            <person name="de Hoog S."/>
            <person name="Gorbushina A."/>
            <person name="Stielow B."/>
            <person name="Teixiera M."/>
            <person name="Abouelleil A."/>
            <person name="Chapman S.B."/>
            <person name="Priest M."/>
            <person name="Young S.K."/>
            <person name="Wortman J."/>
            <person name="Nusbaum C."/>
            <person name="Birren B."/>
        </authorList>
    </citation>
    <scope>NUCLEOTIDE SEQUENCE [LARGE SCALE GENOMIC DNA]</scope>
    <source>
        <strain evidence="1 2">CBS 650.93</strain>
    </source>
</reference>
<dbReference type="GeneID" id="25292295"/>
<name>A0A0D2IKK4_9EURO</name>
<keyword evidence="2" id="KW-1185">Reference proteome</keyword>
<dbReference type="EMBL" id="KN847477">
    <property type="protein sequence ID" value="KIX06249.1"/>
    <property type="molecule type" value="Genomic_DNA"/>
</dbReference>
<protein>
    <submittedName>
        <fullName evidence="1">Uncharacterized protein</fullName>
    </submittedName>
</protein>
<dbReference type="RefSeq" id="XP_013273385.1">
    <property type="nucleotide sequence ID" value="XM_013417931.1"/>
</dbReference>
<proteinExistence type="predicted"/>
<evidence type="ECO:0000313" key="2">
    <source>
        <dbReference type="Proteomes" id="UP000053617"/>
    </source>
</evidence>
<evidence type="ECO:0000313" key="1">
    <source>
        <dbReference type="EMBL" id="KIX06249.1"/>
    </source>
</evidence>
<organism evidence="1 2">
    <name type="scientific">Rhinocladiella mackenziei CBS 650.93</name>
    <dbReference type="NCBI Taxonomy" id="1442369"/>
    <lineage>
        <taxon>Eukaryota</taxon>
        <taxon>Fungi</taxon>
        <taxon>Dikarya</taxon>
        <taxon>Ascomycota</taxon>
        <taxon>Pezizomycotina</taxon>
        <taxon>Eurotiomycetes</taxon>
        <taxon>Chaetothyriomycetidae</taxon>
        <taxon>Chaetothyriales</taxon>
        <taxon>Herpotrichiellaceae</taxon>
        <taxon>Rhinocladiella</taxon>
    </lineage>
</organism>